<proteinExistence type="predicted"/>
<dbReference type="FunFam" id="3.40.50.300:FF:000006">
    <property type="entry name" value="DNA-binding transcriptional regulator NtrC"/>
    <property type="match status" value="1"/>
</dbReference>
<dbReference type="InterPro" id="IPR009057">
    <property type="entry name" value="Homeodomain-like_sf"/>
</dbReference>
<dbReference type="SUPFAM" id="SSF46689">
    <property type="entry name" value="Homeodomain-like"/>
    <property type="match status" value="1"/>
</dbReference>
<evidence type="ECO:0000256" key="4">
    <source>
        <dbReference type="ARBA" id="ARBA00023125"/>
    </source>
</evidence>
<dbReference type="PROSITE" id="PS00688">
    <property type="entry name" value="SIGMA54_INTERACT_3"/>
    <property type="match status" value="1"/>
</dbReference>
<sequence>MVLNDNSSVWTELLDGPGRLDRLLRQAAIRHGFTYSIRSIWGEKRRWMGAVASIKNIKNPIGQTTVPGNSTRYTFADIIGRSPRLQNAKRLAELASRSDSTVLLQGETGTGKEMFAHSIHNASNRKNGPFVAVNCGVLPKTLIESELFGYEEGAFTGAKRGGRQGVFEQANGGTIFLDEIGDMPLDIQASLLRVLEERQVVRVGGQRPVAVDIRIIAATNKNLVEEAAGGNFRPDLFYRLNVLSIDIPSLREREGDIMELANYFVRKISNRLGKVVNHIASGVKFLFQSYDWPGNIRELENIIERSISFCEGTTITLEDLPEYLKRKQPVAGNYSVADLNLRHLEEQAISEALSKFDYNISKVAQALGIGRNTLYRKMKEYEINTGD</sequence>
<keyword evidence="7" id="KW-0560">Oxidoreductase</keyword>
<protein>
    <submittedName>
        <fullName evidence="7">Limonene hydroxylase</fullName>
        <ecNumber evidence="7">1.14.14.51</ecNumber>
    </submittedName>
</protein>
<organism evidence="7 8">
    <name type="scientific">Pelotomaculum propionicicum</name>
    <dbReference type="NCBI Taxonomy" id="258475"/>
    <lineage>
        <taxon>Bacteria</taxon>
        <taxon>Bacillati</taxon>
        <taxon>Bacillota</taxon>
        <taxon>Clostridia</taxon>
        <taxon>Eubacteriales</taxon>
        <taxon>Desulfotomaculaceae</taxon>
        <taxon>Pelotomaculum</taxon>
    </lineage>
</organism>
<dbReference type="InterPro" id="IPR027417">
    <property type="entry name" value="P-loop_NTPase"/>
</dbReference>
<keyword evidence="2" id="KW-0067">ATP-binding</keyword>
<feature type="domain" description="Sigma-54 factor interaction" evidence="6">
    <location>
        <begin position="78"/>
        <end position="308"/>
    </location>
</feature>
<dbReference type="Pfam" id="PF25601">
    <property type="entry name" value="AAA_lid_14"/>
    <property type="match status" value="1"/>
</dbReference>
<evidence type="ECO:0000259" key="6">
    <source>
        <dbReference type="PROSITE" id="PS50045"/>
    </source>
</evidence>
<evidence type="ECO:0000313" key="8">
    <source>
        <dbReference type="Proteomes" id="UP000297597"/>
    </source>
</evidence>
<name>A0A4Y7RST4_9FIRM</name>
<dbReference type="GO" id="GO:0006355">
    <property type="term" value="P:regulation of DNA-templated transcription"/>
    <property type="evidence" value="ECO:0007669"/>
    <property type="project" value="InterPro"/>
</dbReference>
<dbReference type="PRINTS" id="PR01590">
    <property type="entry name" value="HTHFIS"/>
</dbReference>
<dbReference type="GO" id="GO:0043565">
    <property type="term" value="F:sequence-specific DNA binding"/>
    <property type="evidence" value="ECO:0007669"/>
    <property type="project" value="InterPro"/>
</dbReference>
<dbReference type="InterPro" id="IPR025943">
    <property type="entry name" value="Sigma_54_int_dom_ATP-bd_2"/>
</dbReference>
<dbReference type="PROSITE" id="PS50045">
    <property type="entry name" value="SIGMA54_INTERACT_4"/>
    <property type="match status" value="1"/>
</dbReference>
<dbReference type="InterPro" id="IPR002078">
    <property type="entry name" value="Sigma_54_int"/>
</dbReference>
<dbReference type="PANTHER" id="PTHR32071">
    <property type="entry name" value="TRANSCRIPTIONAL REGULATORY PROTEIN"/>
    <property type="match status" value="1"/>
</dbReference>
<dbReference type="EMBL" id="QFFZ01000011">
    <property type="protein sequence ID" value="TEB11816.1"/>
    <property type="molecule type" value="Genomic_DNA"/>
</dbReference>
<dbReference type="GO" id="GO:0018675">
    <property type="term" value="F:(S)-limonene 6-monooxygenase activity"/>
    <property type="evidence" value="ECO:0007669"/>
    <property type="project" value="UniProtKB-EC"/>
</dbReference>
<dbReference type="Gene3D" id="1.10.8.60">
    <property type="match status" value="1"/>
</dbReference>
<dbReference type="InterPro" id="IPR025944">
    <property type="entry name" value="Sigma_54_int_dom_CS"/>
</dbReference>
<dbReference type="InterPro" id="IPR025662">
    <property type="entry name" value="Sigma_54_int_dom_ATP-bd_1"/>
</dbReference>
<dbReference type="OrthoDB" id="9803970at2"/>
<keyword evidence="1" id="KW-0547">Nucleotide-binding</keyword>
<dbReference type="CDD" id="cd00009">
    <property type="entry name" value="AAA"/>
    <property type="match status" value="1"/>
</dbReference>
<evidence type="ECO:0000256" key="3">
    <source>
        <dbReference type="ARBA" id="ARBA00023015"/>
    </source>
</evidence>
<dbReference type="InterPro" id="IPR003593">
    <property type="entry name" value="AAA+_ATPase"/>
</dbReference>
<dbReference type="InterPro" id="IPR058031">
    <property type="entry name" value="AAA_lid_NorR"/>
</dbReference>
<keyword evidence="3" id="KW-0805">Transcription regulation</keyword>
<dbReference type="Gene3D" id="1.10.10.60">
    <property type="entry name" value="Homeodomain-like"/>
    <property type="match status" value="1"/>
</dbReference>
<dbReference type="InterPro" id="IPR002197">
    <property type="entry name" value="HTH_Fis"/>
</dbReference>
<dbReference type="Pfam" id="PF00158">
    <property type="entry name" value="Sigma54_activat"/>
    <property type="match status" value="1"/>
</dbReference>
<gene>
    <name evidence="7" type="ORF">Pmgp_01394</name>
</gene>
<dbReference type="PROSITE" id="PS00676">
    <property type="entry name" value="SIGMA54_INTERACT_2"/>
    <property type="match status" value="1"/>
</dbReference>
<dbReference type="RefSeq" id="WP_134213271.1">
    <property type="nucleotide sequence ID" value="NZ_QFFZ01000011.1"/>
</dbReference>
<dbReference type="SMART" id="SM00382">
    <property type="entry name" value="AAA"/>
    <property type="match status" value="1"/>
</dbReference>
<keyword evidence="8" id="KW-1185">Reference proteome</keyword>
<dbReference type="SUPFAM" id="SSF52540">
    <property type="entry name" value="P-loop containing nucleoside triphosphate hydrolases"/>
    <property type="match status" value="1"/>
</dbReference>
<evidence type="ECO:0000256" key="1">
    <source>
        <dbReference type="ARBA" id="ARBA00022741"/>
    </source>
</evidence>
<evidence type="ECO:0000256" key="5">
    <source>
        <dbReference type="ARBA" id="ARBA00023163"/>
    </source>
</evidence>
<dbReference type="EC" id="1.14.14.51" evidence="7"/>
<dbReference type="AlphaFoldDB" id="A0A4Y7RST4"/>
<accession>A0A4Y7RST4</accession>
<keyword evidence="4" id="KW-0238">DNA-binding</keyword>
<dbReference type="GO" id="GO:0005524">
    <property type="term" value="F:ATP binding"/>
    <property type="evidence" value="ECO:0007669"/>
    <property type="project" value="UniProtKB-KW"/>
</dbReference>
<dbReference type="PROSITE" id="PS00675">
    <property type="entry name" value="SIGMA54_INTERACT_1"/>
    <property type="match status" value="1"/>
</dbReference>
<keyword evidence="5" id="KW-0804">Transcription</keyword>
<evidence type="ECO:0000313" key="7">
    <source>
        <dbReference type="EMBL" id="TEB11816.1"/>
    </source>
</evidence>
<dbReference type="Gene3D" id="3.40.50.300">
    <property type="entry name" value="P-loop containing nucleotide triphosphate hydrolases"/>
    <property type="match status" value="1"/>
</dbReference>
<reference evidence="7 8" key="1">
    <citation type="journal article" date="2018" name="Environ. Microbiol.">
        <title>Novel energy conservation strategies and behaviour of Pelotomaculum schinkii driving syntrophic propionate catabolism.</title>
        <authorList>
            <person name="Hidalgo-Ahumada C.A.P."/>
            <person name="Nobu M.K."/>
            <person name="Narihiro T."/>
            <person name="Tamaki H."/>
            <person name="Liu W.T."/>
            <person name="Kamagata Y."/>
            <person name="Stams A.J.M."/>
            <person name="Imachi H."/>
            <person name="Sousa D.Z."/>
        </authorList>
    </citation>
    <scope>NUCLEOTIDE SEQUENCE [LARGE SCALE GENOMIC DNA]</scope>
    <source>
        <strain evidence="7 8">MGP</strain>
    </source>
</reference>
<evidence type="ECO:0000256" key="2">
    <source>
        <dbReference type="ARBA" id="ARBA00022840"/>
    </source>
</evidence>
<dbReference type="Proteomes" id="UP000297597">
    <property type="component" value="Unassembled WGS sequence"/>
</dbReference>
<dbReference type="PANTHER" id="PTHR32071:SF57">
    <property type="entry name" value="C4-DICARBOXYLATE TRANSPORT TRANSCRIPTIONAL REGULATORY PROTEIN DCTD"/>
    <property type="match status" value="1"/>
</dbReference>
<comment type="caution">
    <text evidence="7">The sequence shown here is derived from an EMBL/GenBank/DDBJ whole genome shotgun (WGS) entry which is preliminary data.</text>
</comment>
<dbReference type="Pfam" id="PF02954">
    <property type="entry name" value="HTH_8"/>
    <property type="match status" value="1"/>
</dbReference>